<dbReference type="SUPFAM" id="SSF51395">
    <property type="entry name" value="FMN-linked oxidoreductases"/>
    <property type="match status" value="1"/>
</dbReference>
<keyword evidence="9" id="KW-0411">Iron-sulfur</keyword>
<keyword evidence="4" id="KW-0285">Flavoprotein</keyword>
<dbReference type="InterPro" id="IPR023753">
    <property type="entry name" value="FAD/NAD-binding_dom"/>
</dbReference>
<evidence type="ECO:0000256" key="9">
    <source>
        <dbReference type="ARBA" id="ARBA00023014"/>
    </source>
</evidence>
<keyword evidence="6" id="KW-0479">Metal-binding</keyword>
<feature type="domain" description="FAD/NAD(P)-binding" evidence="11">
    <location>
        <begin position="399"/>
        <end position="591"/>
    </location>
</feature>
<dbReference type="SUPFAM" id="SSF51905">
    <property type="entry name" value="FAD/NAD(P)-binding domain"/>
    <property type="match status" value="1"/>
</dbReference>
<dbReference type="PANTHER" id="PTHR42917:SF2">
    <property type="entry name" value="2,4-DIENOYL-COA REDUCTASE [(2E)-ENOYL-COA-PRODUCING]"/>
    <property type="match status" value="1"/>
</dbReference>
<evidence type="ECO:0000256" key="7">
    <source>
        <dbReference type="ARBA" id="ARBA00023002"/>
    </source>
</evidence>
<protein>
    <submittedName>
        <fullName evidence="12">NAD(P)-binding protein</fullName>
    </submittedName>
</protein>
<comment type="similarity">
    <text evidence="3">In the N-terminal section; belongs to the NADH:flavin oxidoreductase/NADH oxidase family.</text>
</comment>
<keyword evidence="8" id="KW-0408">Iron</keyword>
<dbReference type="PRINTS" id="PR00411">
    <property type="entry name" value="PNDRDTASEI"/>
</dbReference>
<reference evidence="12 13" key="1">
    <citation type="submission" date="2019-12" db="EMBL/GenBank/DDBJ databases">
        <title>Comparative genomics gives insights into the taxonomy of the Azoarcus-Aromatoleum group and reveals separate origins of nif in the plant-associated Azoarcus and non-plant-associated Aromatoleum sub-groups.</title>
        <authorList>
            <person name="Lafos M."/>
            <person name="Maluk M."/>
            <person name="Batista M."/>
            <person name="Junghare M."/>
            <person name="Carmona M."/>
            <person name="Faoro H."/>
            <person name="Cruz L.M."/>
            <person name="Battistoni F."/>
            <person name="De Souza E."/>
            <person name="Pedrosa F."/>
            <person name="Chen W.-M."/>
            <person name="Poole P.S."/>
            <person name="Dixon R.A."/>
            <person name="James E.K."/>
        </authorList>
    </citation>
    <scope>NUCLEOTIDE SEQUENCE [LARGE SCALE GENOMIC DNA]</scope>
    <source>
        <strain evidence="12 13">T</strain>
    </source>
</reference>
<dbReference type="Gene3D" id="3.40.50.720">
    <property type="entry name" value="NAD(P)-binding Rossmann-like Domain"/>
    <property type="match status" value="1"/>
</dbReference>
<sequence length="665" mass="71931">MSTVNFEHLFSPLQVGPMRVPNRICETTNTINSSRAPGLIDEHFIAHHGAKAKGGTGWIGSETWLLNVPLPPGAPDEISLKGGFGCRFAAHQNPAFLEGWKKFVDEVHGHGAVVVVQLTHLNALWSPSPVPVVGAQDYTPHVLGEAEIEFLLNGYADAAAAAKASGADAVEIHCAHETVGYSFLSPVTNRRTDQWGGGPAERVRFVVEALKRVRERVGAKMAVGIRVNGQESREGGYDNMQLREMLYHIVETGLLDFVDLDVGHCWGAPSYVPSSYHPHAEYREFGKAARADLADLNPKIAVLFTGRINDPVLAEELIKGGFCDLVGMVRAGIADPDFAVKAKEGRLGEIRRCIGCTRCIDEASEPAYIPYTPTCSINPIIGNELQWEADFRPADNPGHVVVVGGGAAGCEAARIAALRGHRVTVLEQGKRLGGQLLLAAKAPGRDSFEDQVYFEENALARLGVDVRLESTADLAAIKALNPDAVVIATGSLPRVPTEVPGIDLPHVVQGWDVLRGRAKTGQRVAIVSQEDYYQTPCVAEYLAEQGRQVEIFHKSVHLATEVARYSIGMVLKRMERCGVKVHPNLILRSITAEALDFVSSWGDQAYRMEGFDSAVLMYGSVQQPALYDALKADGSIPQVFIAGGAWVPRRLAEATRHGAAVGMMV</sequence>
<dbReference type="Gene3D" id="3.20.20.70">
    <property type="entry name" value="Aldolase class I"/>
    <property type="match status" value="1"/>
</dbReference>
<comment type="caution">
    <text evidence="12">The sequence shown here is derived from an EMBL/GenBank/DDBJ whole genome shotgun (WGS) entry which is preliminary data.</text>
</comment>
<dbReference type="Proteomes" id="UP000634522">
    <property type="component" value="Unassembled WGS sequence"/>
</dbReference>
<gene>
    <name evidence="12" type="ORF">GPA27_25450</name>
</gene>
<dbReference type="Pfam" id="PF00724">
    <property type="entry name" value="Oxidored_FMN"/>
    <property type="match status" value="1"/>
</dbReference>
<dbReference type="EMBL" id="WTVS01000095">
    <property type="protein sequence ID" value="NMG00733.1"/>
    <property type="molecule type" value="Genomic_DNA"/>
</dbReference>
<comment type="cofactor">
    <cofactor evidence="1">
        <name>FMN</name>
        <dbReference type="ChEBI" id="CHEBI:58210"/>
    </cofactor>
</comment>
<dbReference type="Gene3D" id="3.50.50.60">
    <property type="entry name" value="FAD/NAD(P)-binding domain"/>
    <property type="match status" value="1"/>
</dbReference>
<keyword evidence="5" id="KW-0288">FMN</keyword>
<evidence type="ECO:0000256" key="4">
    <source>
        <dbReference type="ARBA" id="ARBA00022630"/>
    </source>
</evidence>
<evidence type="ECO:0000256" key="5">
    <source>
        <dbReference type="ARBA" id="ARBA00022643"/>
    </source>
</evidence>
<evidence type="ECO:0000256" key="6">
    <source>
        <dbReference type="ARBA" id="ARBA00022723"/>
    </source>
</evidence>
<evidence type="ECO:0000256" key="2">
    <source>
        <dbReference type="ARBA" id="ARBA00001966"/>
    </source>
</evidence>
<dbReference type="RefSeq" id="WP_169143248.1">
    <property type="nucleotide sequence ID" value="NZ_WTVS01000095.1"/>
</dbReference>
<evidence type="ECO:0000256" key="3">
    <source>
        <dbReference type="ARBA" id="ARBA00011048"/>
    </source>
</evidence>
<dbReference type="InterPro" id="IPR001155">
    <property type="entry name" value="OxRdtase_FMN_N"/>
</dbReference>
<evidence type="ECO:0000256" key="1">
    <source>
        <dbReference type="ARBA" id="ARBA00001917"/>
    </source>
</evidence>
<evidence type="ECO:0000313" key="13">
    <source>
        <dbReference type="Proteomes" id="UP000634522"/>
    </source>
</evidence>
<dbReference type="InterPro" id="IPR036188">
    <property type="entry name" value="FAD/NAD-bd_sf"/>
</dbReference>
<dbReference type="PANTHER" id="PTHR42917">
    <property type="entry name" value="2,4-DIENOYL-COA REDUCTASE"/>
    <property type="match status" value="1"/>
</dbReference>
<dbReference type="Pfam" id="PF07992">
    <property type="entry name" value="Pyr_redox_2"/>
    <property type="match status" value="1"/>
</dbReference>
<proteinExistence type="inferred from homology"/>
<keyword evidence="13" id="KW-1185">Reference proteome</keyword>
<accession>A0ABX1NMY8</accession>
<evidence type="ECO:0000313" key="12">
    <source>
        <dbReference type="EMBL" id="NMG00733.1"/>
    </source>
</evidence>
<keyword evidence="7" id="KW-0560">Oxidoreductase</keyword>
<dbReference type="InterPro" id="IPR013785">
    <property type="entry name" value="Aldolase_TIM"/>
</dbReference>
<dbReference type="PRINTS" id="PR00368">
    <property type="entry name" value="FADPNR"/>
</dbReference>
<feature type="domain" description="NADH:flavin oxidoreductase/NADH oxidase N-terminal" evidence="10">
    <location>
        <begin position="9"/>
        <end position="346"/>
    </location>
</feature>
<evidence type="ECO:0000259" key="10">
    <source>
        <dbReference type="Pfam" id="PF00724"/>
    </source>
</evidence>
<dbReference type="SUPFAM" id="SSF51971">
    <property type="entry name" value="Nucleotide-binding domain"/>
    <property type="match status" value="1"/>
</dbReference>
<name>A0ABX1NMY8_9RHOO</name>
<dbReference type="InterPro" id="IPR051793">
    <property type="entry name" value="NADH:flavin_oxidoreductase"/>
</dbReference>
<evidence type="ECO:0000256" key="8">
    <source>
        <dbReference type="ARBA" id="ARBA00023004"/>
    </source>
</evidence>
<evidence type="ECO:0000259" key="11">
    <source>
        <dbReference type="Pfam" id="PF07992"/>
    </source>
</evidence>
<organism evidence="12 13">
    <name type="scientific">Aromatoleum toluolicum</name>
    <dbReference type="NCBI Taxonomy" id="90060"/>
    <lineage>
        <taxon>Bacteria</taxon>
        <taxon>Pseudomonadati</taxon>
        <taxon>Pseudomonadota</taxon>
        <taxon>Betaproteobacteria</taxon>
        <taxon>Rhodocyclales</taxon>
        <taxon>Rhodocyclaceae</taxon>
        <taxon>Aromatoleum</taxon>
    </lineage>
</organism>
<comment type="cofactor">
    <cofactor evidence="2">
        <name>[4Fe-4S] cluster</name>
        <dbReference type="ChEBI" id="CHEBI:49883"/>
    </cofactor>
</comment>